<reference evidence="1 2" key="1">
    <citation type="submission" date="2018-09" db="EMBL/GenBank/DDBJ databases">
        <title>The draft genome of Acinetobacter sp. strains.</title>
        <authorList>
            <person name="Qin J."/>
            <person name="Feng Y."/>
            <person name="Zong Z."/>
        </authorList>
    </citation>
    <scope>NUCLEOTIDE SEQUENCE [LARGE SCALE GENOMIC DNA]</scope>
    <source>
        <strain evidence="1 2">WCHAc060005</strain>
    </source>
</reference>
<gene>
    <name evidence="1" type="ORF">D9K81_16965</name>
</gene>
<accession>A0ABX9TRD0</accession>
<dbReference type="EMBL" id="RCHC01000030">
    <property type="protein sequence ID" value="RLL17565.1"/>
    <property type="molecule type" value="Genomic_DNA"/>
</dbReference>
<evidence type="ECO:0000313" key="1">
    <source>
        <dbReference type="EMBL" id="RLL17565.1"/>
    </source>
</evidence>
<protein>
    <recommendedName>
        <fullName evidence="3">IclR helix-turn-helix domain-containing protein</fullName>
    </recommendedName>
</protein>
<organism evidence="1 2">
    <name type="scientific">Acinetobacter chengduensis</name>
    <dbReference type="NCBI Taxonomy" id="2420890"/>
    <lineage>
        <taxon>Bacteria</taxon>
        <taxon>Pseudomonadati</taxon>
        <taxon>Pseudomonadota</taxon>
        <taxon>Gammaproteobacteria</taxon>
        <taxon>Moraxellales</taxon>
        <taxon>Moraxellaceae</taxon>
        <taxon>Acinetobacter</taxon>
    </lineage>
</organism>
<keyword evidence="2" id="KW-1185">Reference proteome</keyword>
<dbReference type="InterPro" id="IPR036390">
    <property type="entry name" value="WH_DNA-bd_sf"/>
</dbReference>
<proteinExistence type="predicted"/>
<name>A0ABX9TRD0_9GAMM</name>
<dbReference type="Proteomes" id="UP000280271">
    <property type="component" value="Unassembled WGS sequence"/>
</dbReference>
<evidence type="ECO:0000313" key="2">
    <source>
        <dbReference type="Proteomes" id="UP000280271"/>
    </source>
</evidence>
<dbReference type="RefSeq" id="WP_120376053.1">
    <property type="nucleotide sequence ID" value="NZ_RCHC01000030.1"/>
</dbReference>
<sequence length="95" mass="10856">MSTETQTLNDRILKIQTKQSQSADQFELRLGLLRYIAHLNRSVSISEIQEAEIDKSPQIIRGYLADLIQLGYVQKDSVWTYSATEKAKQLFGVKP</sequence>
<comment type="caution">
    <text evidence="1">The sequence shown here is derived from an EMBL/GenBank/DDBJ whole genome shotgun (WGS) entry which is preliminary data.</text>
</comment>
<evidence type="ECO:0008006" key="3">
    <source>
        <dbReference type="Google" id="ProtNLM"/>
    </source>
</evidence>
<dbReference type="SUPFAM" id="SSF46785">
    <property type="entry name" value="Winged helix' DNA-binding domain"/>
    <property type="match status" value="1"/>
</dbReference>